<dbReference type="EMBL" id="CAJNYV010001995">
    <property type="protein sequence ID" value="CAF3449255.1"/>
    <property type="molecule type" value="Genomic_DNA"/>
</dbReference>
<dbReference type="AlphaFoldDB" id="A0A818DL29"/>
<keyword evidence="5" id="KW-0333">Golgi apparatus</keyword>
<sequence length="167" mass="19754">MGFILISMENVNQFIIHLLYLYHVKKGSSECDTYITEKYWIQGLTGHAVPIDLGATKEHYKRIAVPNSYIHVDDFQTVEDLAKELHRLNRNDSGYSKYISNQYSPLSFMNMHSTLCLLDHYRYLHFMKENNQEINYPLRTIRKIFRITNMHLPNSNRTAAKKNLIRI</sequence>
<dbReference type="Proteomes" id="UP000663848">
    <property type="component" value="Unassembled WGS sequence"/>
</dbReference>
<evidence type="ECO:0000256" key="2">
    <source>
        <dbReference type="ARBA" id="ARBA00008919"/>
    </source>
</evidence>
<dbReference type="GO" id="GO:0032580">
    <property type="term" value="C:Golgi cisterna membrane"/>
    <property type="evidence" value="ECO:0007669"/>
    <property type="project" value="UniProtKB-SubCell"/>
</dbReference>
<proteinExistence type="inferred from homology"/>
<dbReference type="UniPathway" id="UPA00378"/>
<dbReference type="SUPFAM" id="SSF53756">
    <property type="entry name" value="UDP-Glycosyltransferase/glycogen phosphorylase"/>
    <property type="match status" value="1"/>
</dbReference>
<name>A0A818DL29_9BILA</name>
<dbReference type="EMBL" id="CAJOBP010001582">
    <property type="protein sequence ID" value="CAF4295434.1"/>
    <property type="molecule type" value="Genomic_DNA"/>
</dbReference>
<dbReference type="Proteomes" id="UP000663873">
    <property type="component" value="Unassembled WGS sequence"/>
</dbReference>
<evidence type="ECO:0000313" key="9">
    <source>
        <dbReference type="EMBL" id="CAF3674226.1"/>
    </source>
</evidence>
<evidence type="ECO:0000313" key="14">
    <source>
        <dbReference type="EMBL" id="CAF4577790.1"/>
    </source>
</evidence>
<keyword evidence="5" id="KW-0472">Membrane</keyword>
<dbReference type="EMBL" id="CAJNYU010003753">
    <property type="protein sequence ID" value="CAF3699570.1"/>
    <property type="molecule type" value="Genomic_DNA"/>
</dbReference>
<comment type="subcellular location">
    <subcellularLocation>
        <location evidence="5">Golgi apparatus</location>
        <location evidence="5">Golgi stack membrane</location>
        <topology evidence="5">Single-pass type II membrane protein</topology>
    </subcellularLocation>
</comment>
<comment type="similarity">
    <text evidence="2 5">Belongs to the glycosyltransferase 10 family.</text>
</comment>
<dbReference type="Proteomes" id="UP000663865">
    <property type="component" value="Unassembled WGS sequence"/>
</dbReference>
<comment type="pathway">
    <text evidence="1">Protein modification; protein glycosylation.</text>
</comment>
<keyword evidence="3 5" id="KW-0328">Glycosyltransferase</keyword>
<evidence type="ECO:0000313" key="7">
    <source>
        <dbReference type="EMBL" id="CAF3351681.1"/>
    </source>
</evidence>
<dbReference type="GO" id="GO:0046920">
    <property type="term" value="F:alpha-(1-&gt;3)-fucosyltransferase activity"/>
    <property type="evidence" value="ECO:0007669"/>
    <property type="project" value="TreeGrafter"/>
</dbReference>
<evidence type="ECO:0000256" key="5">
    <source>
        <dbReference type="RuleBase" id="RU003832"/>
    </source>
</evidence>
<evidence type="ECO:0000256" key="3">
    <source>
        <dbReference type="ARBA" id="ARBA00022676"/>
    </source>
</evidence>
<protein>
    <recommendedName>
        <fullName evidence="5">Fucosyltransferase</fullName>
        <ecNumber evidence="5">2.4.1.-</ecNumber>
    </recommendedName>
</protein>
<dbReference type="EMBL" id="CAJOBS010000442">
    <property type="protein sequence ID" value="CAF4577790.1"/>
    <property type="molecule type" value="Genomic_DNA"/>
</dbReference>
<evidence type="ECO:0000313" key="15">
    <source>
        <dbReference type="EMBL" id="CAF4694881.1"/>
    </source>
</evidence>
<dbReference type="InterPro" id="IPR001503">
    <property type="entry name" value="Glyco_trans_10"/>
</dbReference>
<evidence type="ECO:0000313" key="16">
    <source>
        <dbReference type="Proteomes" id="UP000663865"/>
    </source>
</evidence>
<dbReference type="Proteomes" id="UP000663869">
    <property type="component" value="Unassembled WGS sequence"/>
</dbReference>
<dbReference type="PANTHER" id="PTHR11929:SF145">
    <property type="entry name" value="ALPHA-(1,3)-FUCOSYLTRANSFERASE FUT-1"/>
    <property type="match status" value="1"/>
</dbReference>
<reference evidence="8" key="1">
    <citation type="submission" date="2021-02" db="EMBL/GenBank/DDBJ databases">
        <authorList>
            <person name="Nowell W R."/>
        </authorList>
    </citation>
    <scope>NUCLEOTIDE SEQUENCE</scope>
</reference>
<dbReference type="Proteomes" id="UP000663872">
    <property type="component" value="Unassembled WGS sequence"/>
</dbReference>
<evidence type="ECO:0000313" key="12">
    <source>
        <dbReference type="EMBL" id="CAF4295434.1"/>
    </source>
</evidence>
<organism evidence="8 16">
    <name type="scientific">Rotaria socialis</name>
    <dbReference type="NCBI Taxonomy" id="392032"/>
    <lineage>
        <taxon>Eukaryota</taxon>
        <taxon>Metazoa</taxon>
        <taxon>Spiralia</taxon>
        <taxon>Gnathifera</taxon>
        <taxon>Rotifera</taxon>
        <taxon>Eurotatoria</taxon>
        <taxon>Bdelloidea</taxon>
        <taxon>Philodinida</taxon>
        <taxon>Philodinidae</taxon>
        <taxon>Rotaria</taxon>
    </lineage>
</organism>
<evidence type="ECO:0000256" key="1">
    <source>
        <dbReference type="ARBA" id="ARBA00004922"/>
    </source>
</evidence>
<feature type="domain" description="Fucosyltransferase C-terminal" evidence="6">
    <location>
        <begin position="28"/>
        <end position="100"/>
    </location>
</feature>
<evidence type="ECO:0000313" key="13">
    <source>
        <dbReference type="EMBL" id="CAF4493597.1"/>
    </source>
</evidence>
<dbReference type="InterPro" id="IPR038577">
    <property type="entry name" value="GT10-like_C_sf"/>
</dbReference>
<dbReference type="PANTHER" id="PTHR11929">
    <property type="entry name" value="ALPHA- 1,3 -FUCOSYLTRANSFERASE"/>
    <property type="match status" value="1"/>
</dbReference>
<dbReference type="EMBL" id="CAJOBR010002637">
    <property type="protein sequence ID" value="CAF4694881.1"/>
    <property type="molecule type" value="Genomic_DNA"/>
</dbReference>
<dbReference type="InterPro" id="IPR055270">
    <property type="entry name" value="Glyco_tran_10_C"/>
</dbReference>
<dbReference type="Proteomes" id="UP000663851">
    <property type="component" value="Unassembled WGS sequence"/>
</dbReference>
<evidence type="ECO:0000313" key="8">
    <source>
        <dbReference type="EMBL" id="CAF3449255.1"/>
    </source>
</evidence>
<comment type="caution">
    <text evidence="8">The sequence shown here is derived from an EMBL/GenBank/DDBJ whole genome shotgun (WGS) entry which is preliminary data.</text>
</comment>
<dbReference type="Proteomes" id="UP000663838">
    <property type="component" value="Unassembled WGS sequence"/>
</dbReference>
<dbReference type="EMBL" id="CAJNYT010004618">
    <property type="protein sequence ID" value="CAF3674226.1"/>
    <property type="molecule type" value="Genomic_DNA"/>
</dbReference>
<evidence type="ECO:0000313" key="10">
    <source>
        <dbReference type="EMBL" id="CAF3699570.1"/>
    </source>
</evidence>
<dbReference type="Proteomes" id="UP000663862">
    <property type="component" value="Unassembled WGS sequence"/>
</dbReference>
<dbReference type="EMBL" id="CAJOBO010000795">
    <property type="protein sequence ID" value="CAF4291048.1"/>
    <property type="molecule type" value="Genomic_DNA"/>
</dbReference>
<keyword evidence="5" id="KW-0812">Transmembrane</keyword>
<dbReference type="EMBL" id="CAJOBQ010001512">
    <property type="protein sequence ID" value="CAF4493597.1"/>
    <property type="molecule type" value="Genomic_DNA"/>
</dbReference>
<evidence type="ECO:0000259" key="6">
    <source>
        <dbReference type="Pfam" id="PF00852"/>
    </source>
</evidence>
<gene>
    <name evidence="10" type="ORF">FME351_LOCUS27620</name>
    <name evidence="9" type="ORF">GRG538_LOCUS26582</name>
    <name evidence="11" type="ORF">HFQ381_LOCUS12911</name>
    <name evidence="8" type="ORF">KIK155_LOCUS12257</name>
    <name evidence="15" type="ORF">QYT958_LOCUS17423</name>
    <name evidence="7" type="ORF">TIS948_LOCUS23341</name>
    <name evidence="14" type="ORF">TOA249_LOCUS9057</name>
    <name evidence="13" type="ORF">TSG867_LOCUS20505</name>
    <name evidence="12" type="ORF">UJA718_LOCUS12292</name>
</gene>
<dbReference type="EMBL" id="CAJNXB010004005">
    <property type="protein sequence ID" value="CAF3351681.1"/>
    <property type="molecule type" value="Genomic_DNA"/>
</dbReference>
<dbReference type="Gene3D" id="3.40.50.11660">
    <property type="entry name" value="Glycosyl transferase family 10, C-terminal domain"/>
    <property type="match status" value="1"/>
</dbReference>
<dbReference type="Proteomes" id="UP000663825">
    <property type="component" value="Unassembled WGS sequence"/>
</dbReference>
<keyword evidence="4 5" id="KW-0808">Transferase</keyword>
<keyword evidence="17" id="KW-1185">Reference proteome</keyword>
<dbReference type="EC" id="2.4.1.-" evidence="5"/>
<evidence type="ECO:0000313" key="11">
    <source>
        <dbReference type="EMBL" id="CAF4291048.1"/>
    </source>
</evidence>
<accession>A0A818DL29</accession>
<dbReference type="Pfam" id="PF00852">
    <property type="entry name" value="Glyco_transf_10"/>
    <property type="match status" value="1"/>
</dbReference>
<evidence type="ECO:0000256" key="4">
    <source>
        <dbReference type="ARBA" id="ARBA00022679"/>
    </source>
</evidence>
<dbReference type="OrthoDB" id="427096at2759"/>
<evidence type="ECO:0000313" key="17">
    <source>
        <dbReference type="Proteomes" id="UP000663873"/>
    </source>
</evidence>